<keyword evidence="3 4" id="KW-0687">Ribonucleoprotein</keyword>
<evidence type="ECO:0000256" key="2">
    <source>
        <dbReference type="ARBA" id="ARBA00022980"/>
    </source>
</evidence>
<keyword evidence="4" id="KW-0699">rRNA-binding</keyword>
<dbReference type="InterPro" id="IPR013025">
    <property type="entry name" value="Ribosomal_uL23-like"/>
</dbReference>
<dbReference type="GO" id="GO:0005840">
    <property type="term" value="C:ribosome"/>
    <property type="evidence" value="ECO:0007669"/>
    <property type="project" value="UniProtKB-KW"/>
</dbReference>
<dbReference type="InterPro" id="IPR012678">
    <property type="entry name" value="Ribosomal_uL23/eL15/eS24_sf"/>
</dbReference>
<dbReference type="InterPro" id="IPR012677">
    <property type="entry name" value="Nucleotide-bd_a/b_plait_sf"/>
</dbReference>
<dbReference type="Gene3D" id="3.30.70.330">
    <property type="match status" value="1"/>
</dbReference>
<reference evidence="5 6" key="2">
    <citation type="journal article" date="2010" name="Proc. Natl. Acad. Sci. U.S.A.">
        <title>Enigmatic, ultrasmall, uncultivated Archaea.</title>
        <authorList>
            <person name="Baker B.J."/>
            <person name="Comolli L.R."/>
            <person name="Dick G.J."/>
            <person name="Hauser L.J."/>
            <person name="Hyatt D."/>
            <person name="Dill B.D."/>
            <person name="Land M.L."/>
            <person name="Verberkmoes N.C."/>
            <person name="Hettich R.L."/>
            <person name="Banfield J.F."/>
        </authorList>
    </citation>
    <scope>NUCLEOTIDE SEQUENCE [LARGE SCALE GENOMIC DNA]</scope>
    <source>
        <strain evidence="5">ARMAN-2</strain>
    </source>
</reference>
<sequence length="83" mass="9431">MNVLRYPVATEKAVNLISKNNVITYIVNLRATKQEIKKEFESLFKVKVSKVRTINSPTNMRKAFITIAKGYNASDVAMKLKLV</sequence>
<comment type="subunit">
    <text evidence="4">Part of the 50S ribosomal subunit. Contacts protein L29.</text>
</comment>
<name>C7DIC6_MICA2</name>
<dbReference type="PANTHER" id="PTHR11620">
    <property type="entry name" value="60S RIBOSOMAL PROTEIN L23A"/>
    <property type="match status" value="1"/>
</dbReference>
<keyword evidence="4" id="KW-0694">RNA-binding</keyword>
<dbReference type="EMBL" id="GG697241">
    <property type="protein sequence ID" value="EET89700.1"/>
    <property type="molecule type" value="Genomic_DNA"/>
</dbReference>
<keyword evidence="2 4" id="KW-0689">Ribosomal protein</keyword>
<dbReference type="SUPFAM" id="SSF54189">
    <property type="entry name" value="Ribosomal proteins S24e, L23 and L15e"/>
    <property type="match status" value="1"/>
</dbReference>
<dbReference type="GO" id="GO:1990904">
    <property type="term" value="C:ribonucleoprotein complex"/>
    <property type="evidence" value="ECO:0007669"/>
    <property type="project" value="UniProtKB-KW"/>
</dbReference>
<organism evidence="5 6">
    <name type="scientific">Candidatus Micrarchaeum acidiphilum ARMAN-2</name>
    <dbReference type="NCBI Taxonomy" id="425595"/>
    <lineage>
        <taxon>Archaea</taxon>
        <taxon>Candidatus Micrarchaeota</taxon>
        <taxon>Candidatus Micrarchaeia</taxon>
        <taxon>Candidatus Micrarchaeales</taxon>
        <taxon>Candidatus Micrarchaeaceae</taxon>
        <taxon>Candidatus Micrarchaeum</taxon>
    </lineage>
</organism>
<evidence type="ECO:0000313" key="5">
    <source>
        <dbReference type="EMBL" id="EET89700.1"/>
    </source>
</evidence>
<dbReference type="GO" id="GO:0003735">
    <property type="term" value="F:structural constituent of ribosome"/>
    <property type="evidence" value="ECO:0007669"/>
    <property type="project" value="InterPro"/>
</dbReference>
<evidence type="ECO:0000256" key="3">
    <source>
        <dbReference type="ARBA" id="ARBA00023274"/>
    </source>
</evidence>
<evidence type="ECO:0000256" key="1">
    <source>
        <dbReference type="ARBA" id="ARBA00006700"/>
    </source>
</evidence>
<dbReference type="HAMAP" id="MF_01369_B">
    <property type="entry name" value="Ribosomal_uL23_B"/>
    <property type="match status" value="1"/>
</dbReference>
<accession>C7DIC6</accession>
<gene>
    <name evidence="4" type="primary">rpl23</name>
    <name evidence="5" type="ORF">UNLARM2_0818</name>
</gene>
<keyword evidence="6" id="KW-1185">Reference proteome</keyword>
<comment type="similarity">
    <text evidence="1 4">Belongs to the universal ribosomal protein uL23 family.</text>
</comment>
<dbReference type="Proteomes" id="UP000332487">
    <property type="component" value="Unassembled WGS sequence"/>
</dbReference>
<protein>
    <recommendedName>
        <fullName evidence="4">Large ribosomal subunit protein uL23</fullName>
    </recommendedName>
</protein>
<proteinExistence type="inferred from homology"/>
<dbReference type="AlphaFoldDB" id="C7DIC6"/>
<dbReference type="GO" id="GO:0019843">
    <property type="term" value="F:rRNA binding"/>
    <property type="evidence" value="ECO:0007669"/>
    <property type="project" value="UniProtKB-UniRule"/>
</dbReference>
<reference evidence="5 6" key="1">
    <citation type="journal article" date="2009" name="Genome Biol.">
        <title>Community-wide analysis of microbial genome sequence signatures.</title>
        <authorList>
            <person name="Dick G.J."/>
            <person name="Andersson A.F."/>
            <person name="Baker B.J."/>
            <person name="Simmons S.L."/>
            <person name="Thomas B.C."/>
            <person name="Yelton A.P."/>
            <person name="Banfield J.F."/>
        </authorList>
    </citation>
    <scope>NUCLEOTIDE SEQUENCE [LARGE SCALE GENOMIC DNA]</scope>
    <source>
        <strain evidence="5">ARMAN-2</strain>
    </source>
</reference>
<evidence type="ECO:0000256" key="4">
    <source>
        <dbReference type="HAMAP-Rule" id="MF_01369"/>
    </source>
</evidence>
<comment type="function">
    <text evidence="4">Binds to 23S rRNA. One of the proteins that surrounds the polypeptide exit tunnel on the outside of the ribosome.</text>
</comment>
<dbReference type="GO" id="GO:0006412">
    <property type="term" value="P:translation"/>
    <property type="evidence" value="ECO:0007669"/>
    <property type="project" value="UniProtKB-UniRule"/>
</dbReference>
<evidence type="ECO:0000313" key="6">
    <source>
        <dbReference type="Proteomes" id="UP000332487"/>
    </source>
</evidence>
<dbReference type="Pfam" id="PF00276">
    <property type="entry name" value="Ribosomal_L23"/>
    <property type="match status" value="1"/>
</dbReference>
<dbReference type="NCBIfam" id="NF011118">
    <property type="entry name" value="PRK14548.1"/>
    <property type="match status" value="1"/>
</dbReference>
<dbReference type="HAMAP" id="MF_01369_A">
    <property type="entry name" value="Ribosomal_uL23_A"/>
    <property type="match status" value="1"/>
</dbReference>